<dbReference type="Proteomes" id="UP001519345">
    <property type="component" value="Unassembled WGS sequence"/>
</dbReference>
<evidence type="ECO:0000313" key="2">
    <source>
        <dbReference type="EMBL" id="MBP1971033.1"/>
    </source>
</evidence>
<keyword evidence="3" id="KW-1185">Reference proteome</keyword>
<feature type="transmembrane region" description="Helical" evidence="1">
    <location>
        <begin position="139"/>
        <end position="158"/>
    </location>
</feature>
<gene>
    <name evidence="2" type="ORF">J2Z83_003170</name>
</gene>
<dbReference type="EMBL" id="JAGGKX010000020">
    <property type="protein sequence ID" value="MBP1971033.1"/>
    <property type="molecule type" value="Genomic_DNA"/>
</dbReference>
<keyword evidence="1" id="KW-0812">Transmembrane</keyword>
<proteinExistence type="predicted"/>
<feature type="transmembrane region" description="Helical" evidence="1">
    <location>
        <begin position="28"/>
        <end position="50"/>
    </location>
</feature>
<evidence type="ECO:0000313" key="3">
    <source>
        <dbReference type="Proteomes" id="UP001519345"/>
    </source>
</evidence>
<protein>
    <submittedName>
        <fullName evidence="2">Phage-related holin</fullName>
    </submittedName>
</protein>
<dbReference type="RefSeq" id="WP_245301648.1">
    <property type="nucleotide sequence ID" value="NZ_CP110224.1"/>
</dbReference>
<feature type="transmembrane region" description="Helical" evidence="1">
    <location>
        <begin position="110"/>
        <end position="133"/>
    </location>
</feature>
<organism evidence="2 3">
    <name type="scientific">Virgibacillus natechei</name>
    <dbReference type="NCBI Taxonomy" id="1216297"/>
    <lineage>
        <taxon>Bacteria</taxon>
        <taxon>Bacillati</taxon>
        <taxon>Bacillota</taxon>
        <taxon>Bacilli</taxon>
        <taxon>Bacillales</taxon>
        <taxon>Bacillaceae</taxon>
        <taxon>Virgibacillus</taxon>
    </lineage>
</organism>
<evidence type="ECO:0000256" key="1">
    <source>
        <dbReference type="SAM" id="Phobius"/>
    </source>
</evidence>
<feature type="transmembrane region" description="Helical" evidence="1">
    <location>
        <begin position="70"/>
        <end position="98"/>
    </location>
</feature>
<sequence>MKTMIFLQAFIHSIKLPNKKAVFKLNRIGMDITVIYMFILLLLVSIPSLIEQLTTASGQAADLNFLFLLIYFFMFYYLPMTLIVFLVLSIIAYIATLFAKRMQRKLRFSILWKMSAYTTTIPFILYTVIALIFPVRDMFLLVSLIYTLTLLVMIIFVYPKRKIRS</sequence>
<accession>A0ABS4IJG9</accession>
<keyword evidence="1" id="KW-0472">Membrane</keyword>
<name>A0ABS4IJG9_9BACI</name>
<keyword evidence="1" id="KW-1133">Transmembrane helix</keyword>
<reference evidence="2 3" key="1">
    <citation type="submission" date="2021-03" db="EMBL/GenBank/DDBJ databases">
        <title>Genomic Encyclopedia of Type Strains, Phase IV (KMG-IV): sequencing the most valuable type-strain genomes for metagenomic binning, comparative biology and taxonomic classification.</title>
        <authorList>
            <person name="Goeker M."/>
        </authorList>
    </citation>
    <scope>NUCLEOTIDE SEQUENCE [LARGE SCALE GENOMIC DNA]</scope>
    <source>
        <strain evidence="2 3">DSM 25609</strain>
    </source>
</reference>
<dbReference type="Pfam" id="PF06691">
    <property type="entry name" value="DUF1189"/>
    <property type="match status" value="1"/>
</dbReference>
<dbReference type="InterPro" id="IPR009574">
    <property type="entry name" value="DUF1189"/>
</dbReference>
<comment type="caution">
    <text evidence="2">The sequence shown here is derived from an EMBL/GenBank/DDBJ whole genome shotgun (WGS) entry which is preliminary data.</text>
</comment>